<dbReference type="InterPro" id="IPR029787">
    <property type="entry name" value="Nucleotide_cyclase"/>
</dbReference>
<feature type="region of interest" description="Disordered" evidence="1">
    <location>
        <begin position="519"/>
        <end position="539"/>
    </location>
</feature>
<accession>A0A150G588</accession>
<reference evidence="3" key="1">
    <citation type="journal article" date="2016" name="Nat. Commun.">
        <title>The Gonium pectorale genome demonstrates co-option of cell cycle regulation during the evolution of multicellularity.</title>
        <authorList>
            <person name="Hanschen E.R."/>
            <person name="Marriage T.N."/>
            <person name="Ferris P.J."/>
            <person name="Hamaji T."/>
            <person name="Toyoda A."/>
            <person name="Fujiyama A."/>
            <person name="Neme R."/>
            <person name="Noguchi H."/>
            <person name="Minakuchi Y."/>
            <person name="Suzuki M."/>
            <person name="Kawai-Toyooka H."/>
            <person name="Smith D.R."/>
            <person name="Sparks H."/>
            <person name="Anderson J."/>
            <person name="Bakaric R."/>
            <person name="Luria V."/>
            <person name="Karger A."/>
            <person name="Kirschner M.W."/>
            <person name="Durand P.M."/>
            <person name="Michod R.E."/>
            <person name="Nozaki H."/>
            <person name="Olson B.J."/>
        </authorList>
    </citation>
    <scope>NUCLEOTIDE SEQUENCE [LARGE SCALE GENOMIC DNA]</scope>
    <source>
        <strain evidence="3">NIES-2863</strain>
    </source>
</reference>
<feature type="compositionally biased region" description="Polar residues" evidence="1">
    <location>
        <begin position="1422"/>
        <end position="1433"/>
    </location>
</feature>
<feature type="region of interest" description="Disordered" evidence="1">
    <location>
        <begin position="1912"/>
        <end position="1937"/>
    </location>
</feature>
<gene>
    <name evidence="2" type="ORF">GPECTOR_60g730</name>
</gene>
<feature type="compositionally biased region" description="Basic and acidic residues" evidence="1">
    <location>
        <begin position="1073"/>
        <end position="1083"/>
    </location>
</feature>
<feature type="compositionally biased region" description="Low complexity" evidence="1">
    <location>
        <begin position="809"/>
        <end position="822"/>
    </location>
</feature>
<proteinExistence type="predicted"/>
<feature type="region of interest" description="Disordered" evidence="1">
    <location>
        <begin position="1379"/>
        <end position="1439"/>
    </location>
</feature>
<name>A0A150G588_GONPE</name>
<feature type="region of interest" description="Disordered" evidence="1">
    <location>
        <begin position="862"/>
        <end position="890"/>
    </location>
</feature>
<dbReference type="SUPFAM" id="SSF55073">
    <property type="entry name" value="Nucleotide cyclase"/>
    <property type="match status" value="2"/>
</dbReference>
<dbReference type="InterPro" id="IPR050697">
    <property type="entry name" value="Adenylyl/Guanylyl_Cyclase_3/4"/>
</dbReference>
<feature type="region of interest" description="Disordered" evidence="1">
    <location>
        <begin position="1592"/>
        <end position="1626"/>
    </location>
</feature>
<dbReference type="SUPFAM" id="SSF53850">
    <property type="entry name" value="Periplasmic binding protein-like II"/>
    <property type="match status" value="1"/>
</dbReference>
<dbReference type="PANTHER" id="PTHR43081">
    <property type="entry name" value="ADENYLATE CYCLASE, TERMINAL-DIFFERENTIATION SPECIFIC-RELATED"/>
    <property type="match status" value="1"/>
</dbReference>
<feature type="region of interest" description="Disordered" evidence="1">
    <location>
        <begin position="1031"/>
        <end position="1088"/>
    </location>
</feature>
<feature type="region of interest" description="Disordered" evidence="1">
    <location>
        <begin position="809"/>
        <end position="831"/>
    </location>
</feature>
<dbReference type="Proteomes" id="UP000075714">
    <property type="component" value="Unassembled WGS sequence"/>
</dbReference>
<feature type="compositionally biased region" description="Gly residues" evidence="1">
    <location>
        <begin position="1663"/>
        <end position="1673"/>
    </location>
</feature>
<evidence type="ECO:0000313" key="2">
    <source>
        <dbReference type="EMBL" id="KXZ44953.1"/>
    </source>
</evidence>
<evidence type="ECO:0000313" key="3">
    <source>
        <dbReference type="Proteomes" id="UP000075714"/>
    </source>
</evidence>
<feature type="compositionally biased region" description="Low complexity" evidence="1">
    <location>
        <begin position="1252"/>
        <end position="1274"/>
    </location>
</feature>
<feature type="region of interest" description="Disordered" evidence="1">
    <location>
        <begin position="1714"/>
        <end position="1743"/>
    </location>
</feature>
<dbReference type="Gene3D" id="3.30.70.1230">
    <property type="entry name" value="Nucleotide cyclase"/>
    <property type="match status" value="4"/>
</dbReference>
<dbReference type="Gene3D" id="3.40.190.10">
    <property type="entry name" value="Periplasmic binding protein-like II"/>
    <property type="match status" value="1"/>
</dbReference>
<keyword evidence="3" id="KW-1185">Reference proteome</keyword>
<evidence type="ECO:0000256" key="1">
    <source>
        <dbReference type="SAM" id="MobiDB-lite"/>
    </source>
</evidence>
<feature type="compositionally biased region" description="Low complexity" evidence="1">
    <location>
        <begin position="866"/>
        <end position="882"/>
    </location>
</feature>
<feature type="compositionally biased region" description="Low complexity" evidence="1">
    <location>
        <begin position="1616"/>
        <end position="1625"/>
    </location>
</feature>
<feature type="compositionally biased region" description="Basic and acidic residues" evidence="1">
    <location>
        <begin position="1683"/>
        <end position="1693"/>
    </location>
</feature>
<feature type="compositionally biased region" description="Low complexity" evidence="1">
    <location>
        <begin position="1592"/>
        <end position="1602"/>
    </location>
</feature>
<dbReference type="EMBL" id="LSYV01000061">
    <property type="protein sequence ID" value="KXZ44953.1"/>
    <property type="molecule type" value="Genomic_DNA"/>
</dbReference>
<feature type="region of interest" description="Disordered" evidence="1">
    <location>
        <begin position="1252"/>
        <end position="1300"/>
    </location>
</feature>
<feature type="region of interest" description="Disordered" evidence="1">
    <location>
        <begin position="1650"/>
        <end position="1693"/>
    </location>
</feature>
<feature type="compositionally biased region" description="Low complexity" evidence="1">
    <location>
        <begin position="1404"/>
        <end position="1421"/>
    </location>
</feature>
<feature type="compositionally biased region" description="Pro residues" evidence="1">
    <location>
        <begin position="1917"/>
        <end position="1931"/>
    </location>
</feature>
<dbReference type="PANTHER" id="PTHR43081:SF1">
    <property type="entry name" value="ADENYLATE CYCLASE, TERMINAL-DIFFERENTIATION SPECIFIC"/>
    <property type="match status" value="1"/>
</dbReference>
<dbReference type="OrthoDB" id="2021138at2759"/>
<organism evidence="2 3">
    <name type="scientific">Gonium pectorale</name>
    <name type="common">Green alga</name>
    <dbReference type="NCBI Taxonomy" id="33097"/>
    <lineage>
        <taxon>Eukaryota</taxon>
        <taxon>Viridiplantae</taxon>
        <taxon>Chlorophyta</taxon>
        <taxon>core chlorophytes</taxon>
        <taxon>Chlorophyceae</taxon>
        <taxon>CS clade</taxon>
        <taxon>Chlamydomonadales</taxon>
        <taxon>Volvocaceae</taxon>
        <taxon>Gonium</taxon>
    </lineage>
</organism>
<comment type="caution">
    <text evidence="2">The sequence shown here is derived from an EMBL/GenBank/DDBJ whole genome shotgun (WGS) entry which is preliminary data.</text>
</comment>
<protein>
    <submittedName>
        <fullName evidence="2">Uncharacterized protein</fullName>
    </submittedName>
</protein>
<feature type="compositionally biased region" description="Low complexity" evidence="1">
    <location>
        <begin position="1057"/>
        <end position="1072"/>
    </location>
</feature>
<sequence length="2086" mass="211903">MSRLVDAQRSSLYWSDISPLFRLRLATYRSATFAVPLDGSILYMLTGSQQALERHGAQVPRTWQELLKFVAAYPSWLRPAVSAASGGETLPALPPYPICLPIGAACNQIPFFQSIWSSIAQTRGSTEGVHFDTSSGRPLLDTPAAREAFRIMALLMAAAAPAEPGEECTAGSLAFARGRCALTIAGFVAQMRLLILPEFKAVVRQEDLRVYPVPGSEFVWTRGQSPGSGARGGGDGALVRCTPEACPYATPYPGGPDDTNATLANHAPLSPNTNLAGALNRAKPLVIRYIGYLLLEYLVSPDRFARDEQPPMLQTVAPVRDAYVTPEAFERDWAAAGYSAALMLAALPTIQFTRGHSNRAWPLRMPYALHYHNVVSGILRGLQNRSIVLGEDVAMLAAPLNLSGALAEGQASLEAYYVPEDIQDSTLLWESVPAAAMAEALRLHHATVRRLLCAHGGYESTTEGDSFILAFRSVKQAATFALDLQAQLLQQPWPEALLRQPSGGVVVLDLPEGFPFRARQSSSLDKGGAGGAPAEPPNVRSVWASLGGATRHRSMVVRGSGAGNSPGLTARDLAGASFLCASLGSVGHEGPPGPPLLGAACRARSLRAVSGSDLMASAALFARPPALAAPPASATVLGAWRGGGAADIAAAAVGAAGRGHSAWSVASGLATASTGPGTGAGSQSPLDALRTDDFMHLSSLGHMLDTVEGRFSVRGHGAEGDEEVPSAAGPAVAARSPIWSPLCTALPVPPGGGGIGGGFGSVLETPAAAAVAQQLPASLAVRRPPACGGLAGLIGLQGGRLRQAAPLLQRPSPASAPRSAPSTCEQLQEAPSGQLEVVIPEGGGDGSRQGGASAARPLHTTHVARPDSMLPDDAAAAATAPRPRSDPQLPLTRRSAAVGAASPLGLRSSITGLPGKPPAVAGVLEVECLTGSGPARDMAASTAALPGAGRGCHDPAPRTRTQTQTLPDDAFLLQAVPAAGAPIPDALDGEHSADRFLRAPTRAEALPAPASRSSRSQSHLCLLIRSLTPSRHGAAGTGTDSEGGTGTPGLRVPSYFSRSSGPRAAAGASSHALGDRPGSRDSSGKPSAGETLAQLLARAATAAVRVPTAAAAARPVAAQLHLAQHSSFSVPWSGLGGGIRQPAPVFRGLRVRVGISWALPSAAELQRNAAAARMVYSGPCVAAAKGLADMAGGGQVVLSGEALAQLEAECGAGLGGRLAGAMLMHLGTYGLLRPPSSCAQHADRAACRSPAAASSSGTGAVADCASSSGGSTLQPQPPPPLPTTATLASPQDARLPAQQRRGMSLEDHLHKPQLMLSTGPSSCGTCYTLSDVGSASTNARGTIGGRLKAAGAAAEAAAAAAAETEVTATAALADLASAQGPPPHVGARVGAGTAGPLPPLSEPAQAQSAGSVSAAWAALSSPGTRPQSSQQLPAPQHRSQGRELRSLALYWLTSTALSPRLAVLPPLRLPPEATPLYEVYGAPLGRLSYVVVQVPAAPVLLAWDRDVALAALRVLREAAEAALQRQGCRGAAYLVPHPVESGKLSAAFSSAAVAVTWALDLRDALLGAPWPQELLAHELCEVVEARDGSAAWPAAAGAAKPQGPRPPSQQFKRRQQQQSAARRAPTLSGRMLQLQGVFEMRRPTKLRVTSLGMGSEGPAASGGSFGCDSGGATVGDSGSGSDMGHRPHSADVRRPGAPALLRLIEVVEMAGLAPRRTSRVGASREPSGLGSEASRDAAACEASRQLPAPVAPWSQAAASAPWPAPARRVVPRVGSMDVAESSGLSSSFLSAWSASAQGRPLSRPPIPLPPGAGSRARAAAAVVAGEAAASALRSGAAAGPFSVVSQDPLACGPPLTAAAPSAAAAAAALAEPGAAVIVPLIAEAGVVSGECERCFPSSASLATRRATALELDDSPLHQPPPVSEYGGPPPAGAGAAHHNDAAALAGADSPSRPFCTSALGYGCEEARDVVLLRGLRIRAGIACGAADPFLQDTTHSLAYHGRAVTAAKQLASVAASGQVLCDEATRREAALAGGGAPSQSAAPGAAPAGGWALWHAYGNEEGGGRWLLFTAAAGRGRALANAYVCS</sequence>